<keyword evidence="3" id="KW-0456">Lyase</keyword>
<dbReference type="EC" id="4.2.1.113" evidence="4"/>
<dbReference type="PROSITE" id="PS00909">
    <property type="entry name" value="MR_MLE_2"/>
    <property type="match status" value="1"/>
</dbReference>
<dbReference type="SFLD" id="SFLDG00180">
    <property type="entry name" value="muconate_cycloisomerase"/>
    <property type="match status" value="1"/>
</dbReference>
<evidence type="ECO:0000313" key="7">
    <source>
        <dbReference type="Proteomes" id="UP000184335"/>
    </source>
</evidence>
<dbReference type="SFLD" id="SFLDS00001">
    <property type="entry name" value="Enolase"/>
    <property type="match status" value="1"/>
</dbReference>
<keyword evidence="1" id="KW-0479">Metal-binding</keyword>
<dbReference type="EMBL" id="FQYI01000001">
    <property type="protein sequence ID" value="SHI28868.1"/>
    <property type="molecule type" value="Genomic_DNA"/>
</dbReference>
<reference evidence="6 7" key="1">
    <citation type="submission" date="2016-11" db="EMBL/GenBank/DDBJ databases">
        <authorList>
            <person name="Jaros S."/>
            <person name="Januszkiewicz K."/>
            <person name="Wedrychowicz H."/>
        </authorList>
    </citation>
    <scope>NUCLEOTIDE SEQUENCE [LARGE SCALE GENOMIC DNA]</scope>
    <source>
        <strain evidence="6 7">DSM 25479</strain>
    </source>
</reference>
<sequence length="333" mass="37878">MEAQFYRHLLQFKRPGGTSRGILTEKETFILEIFDGEKKGIGECAVFRGLSSDDVPEYEQKLEWLCKNINAEETFIKRELRDFPSIWFGLEQAKRNLEFGEGVYFPSQFTEGQGFIKINGLIWMGDADFMKSQIREKLDLGYDCIKLKIGVNWDEEKEILKNLRKEFSAEKLELRVDANGGFSFNEAITVLQELAELKIHSIEQPIKARNADEMAELCAETPTAIALDEELIGVNDFSEKKILLEKIRPQFIILKPSLCGGFSGSDEWIELAENQGIGWWITSALESNIGLNAIAQYTFIKKPKMPQGLGTGALFTNNFESRLNLVGDKLFHL</sequence>
<evidence type="ECO:0000256" key="3">
    <source>
        <dbReference type="ARBA" id="ARBA00023239"/>
    </source>
</evidence>
<keyword evidence="7" id="KW-1185">Reference proteome</keyword>
<organism evidence="6 7">
    <name type="scientific">Cruoricaptor ignavus</name>
    <dbReference type="NCBI Taxonomy" id="1118202"/>
    <lineage>
        <taxon>Bacteria</taxon>
        <taxon>Pseudomonadati</taxon>
        <taxon>Bacteroidota</taxon>
        <taxon>Flavobacteriia</taxon>
        <taxon>Flavobacteriales</taxon>
        <taxon>Weeksellaceae</taxon>
        <taxon>Cruoricaptor</taxon>
    </lineage>
</organism>
<dbReference type="GO" id="GO:0043748">
    <property type="term" value="F:O-succinylbenzoate synthase activity"/>
    <property type="evidence" value="ECO:0007669"/>
    <property type="project" value="UniProtKB-EC"/>
</dbReference>
<dbReference type="InterPro" id="IPR029017">
    <property type="entry name" value="Enolase-like_N"/>
</dbReference>
<proteinExistence type="predicted"/>
<gene>
    <name evidence="6" type="ORF">SAMN05443429_10112</name>
</gene>
<evidence type="ECO:0000313" key="6">
    <source>
        <dbReference type="EMBL" id="SHI28868.1"/>
    </source>
</evidence>
<dbReference type="STRING" id="1118202.SAMN05443429_10112"/>
<dbReference type="PANTHER" id="PTHR48073">
    <property type="entry name" value="O-SUCCINYLBENZOATE SYNTHASE-RELATED"/>
    <property type="match status" value="1"/>
</dbReference>
<dbReference type="GO" id="GO:0016854">
    <property type="term" value="F:racemase and epimerase activity"/>
    <property type="evidence" value="ECO:0007669"/>
    <property type="project" value="UniProtKB-ARBA"/>
</dbReference>
<dbReference type="InterPro" id="IPR013342">
    <property type="entry name" value="Mandelate_racemase_C"/>
</dbReference>
<dbReference type="NCBIfam" id="TIGR01927">
    <property type="entry name" value="menC_gam_Gplu"/>
    <property type="match status" value="1"/>
</dbReference>
<dbReference type="SUPFAM" id="SSF54826">
    <property type="entry name" value="Enolase N-terminal domain-like"/>
    <property type="match status" value="1"/>
</dbReference>
<dbReference type="GO" id="GO:0046872">
    <property type="term" value="F:metal ion binding"/>
    <property type="evidence" value="ECO:0007669"/>
    <property type="project" value="UniProtKB-KW"/>
</dbReference>
<protein>
    <recommendedName>
        <fullName evidence="4">o-succinylbenzoate synthase</fullName>
        <ecNumber evidence="4">4.2.1.113</ecNumber>
    </recommendedName>
</protein>
<dbReference type="GO" id="GO:0009063">
    <property type="term" value="P:amino acid catabolic process"/>
    <property type="evidence" value="ECO:0007669"/>
    <property type="project" value="InterPro"/>
</dbReference>
<name>A0A1M5ZXG7_9FLAO</name>
<dbReference type="InterPro" id="IPR018110">
    <property type="entry name" value="Mandel_Rmase/mucon_lact_enz_CS"/>
</dbReference>
<dbReference type="RefSeq" id="WP_073177102.1">
    <property type="nucleotide sequence ID" value="NZ_FQYI01000001.1"/>
</dbReference>
<dbReference type="Gene3D" id="3.20.20.120">
    <property type="entry name" value="Enolase-like C-terminal domain"/>
    <property type="match status" value="1"/>
</dbReference>
<evidence type="ECO:0000256" key="2">
    <source>
        <dbReference type="ARBA" id="ARBA00022842"/>
    </source>
</evidence>
<evidence type="ECO:0000256" key="4">
    <source>
        <dbReference type="NCBIfam" id="TIGR01927"/>
    </source>
</evidence>
<evidence type="ECO:0000259" key="5">
    <source>
        <dbReference type="SMART" id="SM00922"/>
    </source>
</evidence>
<dbReference type="OrthoDB" id="9766759at2"/>
<dbReference type="CDD" id="cd03320">
    <property type="entry name" value="OSBS"/>
    <property type="match status" value="1"/>
</dbReference>
<dbReference type="Proteomes" id="UP000184335">
    <property type="component" value="Unassembled WGS sequence"/>
</dbReference>
<evidence type="ECO:0000256" key="1">
    <source>
        <dbReference type="ARBA" id="ARBA00022723"/>
    </source>
</evidence>
<dbReference type="Gene3D" id="3.30.390.10">
    <property type="entry name" value="Enolase-like, N-terminal domain"/>
    <property type="match status" value="1"/>
</dbReference>
<keyword evidence="2" id="KW-0460">Magnesium</keyword>
<dbReference type="SMART" id="SM00922">
    <property type="entry name" value="MR_MLE"/>
    <property type="match status" value="1"/>
</dbReference>
<dbReference type="PANTHER" id="PTHR48073:SF2">
    <property type="entry name" value="O-SUCCINYLBENZOATE SYNTHASE"/>
    <property type="match status" value="1"/>
</dbReference>
<dbReference type="Pfam" id="PF13378">
    <property type="entry name" value="MR_MLE_C"/>
    <property type="match status" value="1"/>
</dbReference>
<accession>A0A1M5ZXG7</accession>
<dbReference type="InterPro" id="IPR041338">
    <property type="entry name" value="OSBS_N"/>
</dbReference>
<dbReference type="Pfam" id="PF21508">
    <property type="entry name" value="MenC_N"/>
    <property type="match status" value="1"/>
</dbReference>
<dbReference type="GO" id="GO:0009234">
    <property type="term" value="P:menaquinone biosynthetic process"/>
    <property type="evidence" value="ECO:0007669"/>
    <property type="project" value="UniProtKB-UniRule"/>
</dbReference>
<dbReference type="AlphaFoldDB" id="A0A1M5ZXG7"/>
<dbReference type="InterPro" id="IPR029065">
    <property type="entry name" value="Enolase_C-like"/>
</dbReference>
<dbReference type="SFLD" id="SFLDF00009">
    <property type="entry name" value="o-succinylbenzoate_synthase"/>
    <property type="match status" value="1"/>
</dbReference>
<dbReference type="SUPFAM" id="SSF51604">
    <property type="entry name" value="Enolase C-terminal domain-like"/>
    <property type="match status" value="1"/>
</dbReference>
<dbReference type="InterPro" id="IPR036849">
    <property type="entry name" value="Enolase-like_C_sf"/>
</dbReference>
<feature type="domain" description="Mandelate racemase/muconate lactonizing enzyme C-terminal" evidence="5">
    <location>
        <begin position="127"/>
        <end position="224"/>
    </location>
</feature>